<dbReference type="OrthoDB" id="9807167at2"/>
<dbReference type="AlphaFoldDB" id="A0A3G1KMS0"/>
<feature type="transmembrane region" description="Helical" evidence="1">
    <location>
        <begin position="205"/>
        <end position="222"/>
    </location>
</feature>
<accession>A0A3G1KMS0</accession>
<dbReference type="KEGG" id="fwa:DCMF_02255"/>
<feature type="transmembrane region" description="Helical" evidence="1">
    <location>
        <begin position="181"/>
        <end position="198"/>
    </location>
</feature>
<organism evidence="2 3">
    <name type="scientific">Formimonas warabiya</name>
    <dbReference type="NCBI Taxonomy" id="1761012"/>
    <lineage>
        <taxon>Bacteria</taxon>
        <taxon>Bacillati</taxon>
        <taxon>Bacillota</taxon>
        <taxon>Clostridia</taxon>
        <taxon>Eubacteriales</taxon>
        <taxon>Peptococcaceae</taxon>
        <taxon>Candidatus Formimonas</taxon>
    </lineage>
</organism>
<evidence type="ECO:0000256" key="1">
    <source>
        <dbReference type="SAM" id="Phobius"/>
    </source>
</evidence>
<keyword evidence="1" id="KW-0812">Transmembrane</keyword>
<feature type="transmembrane region" description="Helical" evidence="1">
    <location>
        <begin position="114"/>
        <end position="136"/>
    </location>
</feature>
<name>A0A3G1KMS0_FORW1</name>
<proteinExistence type="predicted"/>
<dbReference type="RefSeq" id="WP_148132936.1">
    <property type="nucleotide sequence ID" value="NZ_CP017634.1"/>
</dbReference>
<gene>
    <name evidence="2" type="ORF">DCMF_02255</name>
</gene>
<feature type="transmembrane region" description="Helical" evidence="1">
    <location>
        <begin position="228"/>
        <end position="248"/>
    </location>
</feature>
<evidence type="ECO:0000313" key="3">
    <source>
        <dbReference type="Proteomes" id="UP000323521"/>
    </source>
</evidence>
<reference evidence="2 3" key="1">
    <citation type="submission" date="2016-10" db="EMBL/GenBank/DDBJ databases">
        <title>Complete Genome Sequence of Peptococcaceae strain DCMF.</title>
        <authorList>
            <person name="Edwards R.J."/>
            <person name="Holland S.I."/>
            <person name="Deshpande N.P."/>
            <person name="Wong Y.K."/>
            <person name="Ertan H."/>
            <person name="Manefield M."/>
            <person name="Russell T.L."/>
            <person name="Lee M.J."/>
        </authorList>
    </citation>
    <scope>NUCLEOTIDE SEQUENCE [LARGE SCALE GENOMIC DNA]</scope>
    <source>
        <strain evidence="2 3">DCMF</strain>
    </source>
</reference>
<feature type="transmembrane region" description="Helical" evidence="1">
    <location>
        <begin position="34"/>
        <end position="53"/>
    </location>
</feature>
<feature type="transmembrane region" description="Helical" evidence="1">
    <location>
        <begin position="78"/>
        <end position="102"/>
    </location>
</feature>
<dbReference type="PIRSF" id="PIRSF033101">
    <property type="entry name" value="UCP033101"/>
    <property type="match status" value="1"/>
</dbReference>
<dbReference type="Proteomes" id="UP000323521">
    <property type="component" value="Chromosome"/>
</dbReference>
<dbReference type="Pfam" id="PF10086">
    <property type="entry name" value="YhfC"/>
    <property type="match status" value="1"/>
</dbReference>
<keyword evidence="1" id="KW-0472">Membrane</keyword>
<protein>
    <recommendedName>
        <fullName evidence="4">YhfC family intramembrane metalloprotease</fullName>
    </recommendedName>
</protein>
<evidence type="ECO:0008006" key="4">
    <source>
        <dbReference type="Google" id="ProtNLM"/>
    </source>
</evidence>
<dbReference type="EMBL" id="CP017634">
    <property type="protein sequence ID" value="ATW23772.1"/>
    <property type="molecule type" value="Genomic_DNA"/>
</dbReference>
<keyword evidence="1" id="KW-1133">Transmembrane helix</keyword>
<keyword evidence="3" id="KW-1185">Reference proteome</keyword>
<evidence type="ECO:0000313" key="2">
    <source>
        <dbReference type="EMBL" id="ATW23772.1"/>
    </source>
</evidence>
<feature type="transmembrane region" description="Helical" evidence="1">
    <location>
        <begin position="6"/>
        <end position="27"/>
    </location>
</feature>
<dbReference type="InterPro" id="IPR011397">
    <property type="entry name" value="YhfC"/>
</dbReference>
<sequence>MVSGASIAAMVFSLLISVGLPVAFLTYFRLRYKISFKAVGVGILVFIIFTQILEKLMHLYFLKYNVSTVQFLKNPLAYAVYGCLAAGIFEECGRFVAFKFLLKKVREWKGGIAYGIGHGGVEAIFTGMFAGINQLVNSILINRGLLDKLAAKLPGVDISRLKEAMISAPSYTFAVVGYERAMAFLLQIALSLLVLYGVKNGKSHLLLLAILLHAAVDFPAALYQKGALSLLAVEGILLAAGIISAVFITRSRKVFDRE</sequence>